<dbReference type="Gene3D" id="3.30.70.100">
    <property type="match status" value="1"/>
</dbReference>
<dbReference type="GO" id="GO:0004497">
    <property type="term" value="F:monooxygenase activity"/>
    <property type="evidence" value="ECO:0007669"/>
    <property type="project" value="UniProtKB-KW"/>
</dbReference>
<organism evidence="1 2">
    <name type="scientific">Shewanella maritima</name>
    <dbReference type="NCBI Taxonomy" id="2520507"/>
    <lineage>
        <taxon>Bacteria</taxon>
        <taxon>Pseudomonadati</taxon>
        <taxon>Pseudomonadota</taxon>
        <taxon>Gammaproteobacteria</taxon>
        <taxon>Alteromonadales</taxon>
        <taxon>Shewanellaceae</taxon>
        <taxon>Shewanella</taxon>
    </lineage>
</organism>
<keyword evidence="1" id="KW-0503">Monooxygenase</keyword>
<accession>A0A411PE08</accession>
<dbReference type="OrthoDB" id="9797060at2"/>
<dbReference type="Proteomes" id="UP000291106">
    <property type="component" value="Chromosome"/>
</dbReference>
<dbReference type="KEGG" id="smai:EXU30_02740"/>
<protein>
    <submittedName>
        <fullName evidence="1">Antibiotic biosynthesis monooxygenase</fullName>
    </submittedName>
</protein>
<dbReference type="SUPFAM" id="SSF54909">
    <property type="entry name" value="Dimeric alpha+beta barrel"/>
    <property type="match status" value="1"/>
</dbReference>
<dbReference type="AlphaFoldDB" id="A0A411PE08"/>
<dbReference type="PANTHER" id="PTHR37811:SF2">
    <property type="entry name" value="ABM DOMAIN-CONTAINING PROTEIN"/>
    <property type="match status" value="1"/>
</dbReference>
<dbReference type="EMBL" id="CP036200">
    <property type="protein sequence ID" value="QBF81728.1"/>
    <property type="molecule type" value="Genomic_DNA"/>
</dbReference>
<name>A0A411PE08_9GAMM</name>
<evidence type="ECO:0000313" key="1">
    <source>
        <dbReference type="EMBL" id="QBF81728.1"/>
    </source>
</evidence>
<dbReference type="RefSeq" id="WP_130597702.1">
    <property type="nucleotide sequence ID" value="NZ_CP036200.1"/>
</dbReference>
<keyword evidence="1" id="KW-0560">Oxidoreductase</keyword>
<sequence>MYAVIFKAKVGEQDEQYTEMVARMRELAFEKYHCVDFIAVTEGDMEVAISYWNSEKDIERWHRDVEHAKAQMFGKQKWYQEYQVEVVEIKRKYGSNY</sequence>
<keyword evidence="2" id="KW-1185">Reference proteome</keyword>
<dbReference type="PANTHER" id="PTHR37811">
    <property type="entry name" value="BLL5343 PROTEIN"/>
    <property type="match status" value="1"/>
</dbReference>
<reference evidence="1 2" key="1">
    <citation type="submission" date="2019-02" db="EMBL/GenBank/DDBJ databases">
        <title>Shewanella sp. D4-2 isolated from Dokdo Island.</title>
        <authorList>
            <person name="Baek K."/>
        </authorList>
    </citation>
    <scope>NUCLEOTIDE SEQUENCE [LARGE SCALE GENOMIC DNA]</scope>
    <source>
        <strain evidence="1 2">D4-2</strain>
    </source>
</reference>
<evidence type="ECO:0000313" key="2">
    <source>
        <dbReference type="Proteomes" id="UP000291106"/>
    </source>
</evidence>
<dbReference type="InterPro" id="IPR011008">
    <property type="entry name" value="Dimeric_a/b-barrel"/>
</dbReference>
<gene>
    <name evidence="1" type="ORF">EXU30_02740</name>
</gene>
<dbReference type="InterPro" id="IPR052936">
    <property type="entry name" value="Jasmonate_Hydroxylase-like"/>
</dbReference>
<proteinExistence type="predicted"/>